<sequence length="89" mass="9833">MSEAAQPLLTFPCDFPIKAMGRDGEGFEATVLELVRRHAPDLRENAVAIRPSRNGRYLSVTVTVRAVSQEQLDAIYRELSSSEAVLMAL</sequence>
<protein>
    <recommendedName>
        <fullName evidence="1">UPF0250 protein MoryE10_24710</fullName>
    </recommendedName>
</protein>
<gene>
    <name evidence="2" type="ORF">MoryE10_24710</name>
</gene>
<dbReference type="InterPro" id="IPR007454">
    <property type="entry name" value="UPF0250_YbeD-like"/>
</dbReference>
<evidence type="ECO:0000313" key="2">
    <source>
        <dbReference type="EMBL" id="BBL71865.1"/>
    </source>
</evidence>
<reference evidence="2" key="1">
    <citation type="submission" date="2019-06" db="EMBL/GenBank/DDBJ databases">
        <title>Complete genome sequence of Methylogaea oryzae strain JCM16910.</title>
        <authorList>
            <person name="Asakawa S."/>
        </authorList>
    </citation>
    <scope>NUCLEOTIDE SEQUENCE</scope>
    <source>
        <strain evidence="2">E10</strain>
    </source>
</reference>
<evidence type="ECO:0000256" key="1">
    <source>
        <dbReference type="HAMAP-Rule" id="MF_00659"/>
    </source>
</evidence>
<dbReference type="KEGG" id="moz:MoryE10_24710"/>
<dbReference type="Proteomes" id="UP000824988">
    <property type="component" value="Chromosome"/>
</dbReference>
<comment type="similarity">
    <text evidence="1">Belongs to the UPF0250 family.</text>
</comment>
<dbReference type="AlphaFoldDB" id="A0A8D5AN96"/>
<organism evidence="2 3">
    <name type="scientific">Methylogaea oryzae</name>
    <dbReference type="NCBI Taxonomy" id="1295382"/>
    <lineage>
        <taxon>Bacteria</taxon>
        <taxon>Pseudomonadati</taxon>
        <taxon>Pseudomonadota</taxon>
        <taxon>Gammaproteobacteria</taxon>
        <taxon>Methylococcales</taxon>
        <taxon>Methylococcaceae</taxon>
        <taxon>Methylogaea</taxon>
    </lineage>
</organism>
<dbReference type="PANTHER" id="PTHR38036:SF1">
    <property type="entry name" value="UPF0250 PROTEIN YBED"/>
    <property type="match status" value="1"/>
</dbReference>
<accession>A0A8D5AN96</accession>
<name>A0A8D5AN96_9GAMM</name>
<dbReference type="EMBL" id="AP019782">
    <property type="protein sequence ID" value="BBL71865.1"/>
    <property type="molecule type" value="Genomic_DNA"/>
</dbReference>
<dbReference type="Pfam" id="PF04359">
    <property type="entry name" value="DUF493"/>
    <property type="match status" value="1"/>
</dbReference>
<evidence type="ECO:0000313" key="3">
    <source>
        <dbReference type="Proteomes" id="UP000824988"/>
    </source>
</evidence>
<dbReference type="GO" id="GO:0005829">
    <property type="term" value="C:cytosol"/>
    <property type="evidence" value="ECO:0007669"/>
    <property type="project" value="TreeGrafter"/>
</dbReference>
<proteinExistence type="inferred from homology"/>
<dbReference type="RefSeq" id="WP_221047226.1">
    <property type="nucleotide sequence ID" value="NZ_AP019782.1"/>
</dbReference>
<dbReference type="PANTHER" id="PTHR38036">
    <property type="entry name" value="UPF0250 PROTEIN YBED"/>
    <property type="match status" value="1"/>
</dbReference>
<dbReference type="HAMAP" id="MF_00659">
    <property type="entry name" value="UPF0250"/>
    <property type="match status" value="1"/>
</dbReference>
<keyword evidence="3" id="KW-1185">Reference proteome</keyword>